<dbReference type="Gene3D" id="3.40.50.300">
    <property type="entry name" value="P-loop containing nucleotide triphosphate hydrolases"/>
    <property type="match status" value="1"/>
</dbReference>
<dbReference type="GO" id="GO:0051782">
    <property type="term" value="P:negative regulation of cell division"/>
    <property type="evidence" value="ECO:0007669"/>
    <property type="project" value="TreeGrafter"/>
</dbReference>
<dbReference type="SUPFAM" id="SSF52540">
    <property type="entry name" value="P-loop containing nucleoside triphosphate hydrolases"/>
    <property type="match status" value="1"/>
</dbReference>
<reference evidence="2 3" key="1">
    <citation type="submission" date="2017-11" db="EMBL/GenBank/DDBJ databases">
        <title>Draft genome of Arthrobacter agilis strain UMCV2, a plant growth-promoting rhizobacterium and biocontrol capacity of phytopathogenic fungi.</title>
        <authorList>
            <person name="Martinez-Camara R."/>
            <person name="Santoyo G."/>
            <person name="Moreno-Hagelsieb G."/>
            <person name="Valencia-Cantero E."/>
        </authorList>
    </citation>
    <scope>NUCLEOTIDE SEQUENCE [LARGE SCALE GENOMIC DNA]</scope>
    <source>
        <strain evidence="2 3">UMCV2</strain>
    </source>
</reference>
<dbReference type="InterPro" id="IPR027417">
    <property type="entry name" value="P-loop_NTPase"/>
</dbReference>
<dbReference type="InterPro" id="IPR050625">
    <property type="entry name" value="ParA/MinD_ATPase"/>
</dbReference>
<dbReference type="GO" id="GO:0016887">
    <property type="term" value="F:ATP hydrolysis activity"/>
    <property type="evidence" value="ECO:0007669"/>
    <property type="project" value="TreeGrafter"/>
</dbReference>
<evidence type="ECO:0000259" key="1">
    <source>
        <dbReference type="Pfam" id="PF26563"/>
    </source>
</evidence>
<name>A0A2L0UFI0_9MICC</name>
<dbReference type="Pfam" id="PF26563">
    <property type="entry name" value="Rv3660c_N"/>
    <property type="match status" value="1"/>
</dbReference>
<dbReference type="RefSeq" id="WP_208739185.1">
    <property type="nucleotide sequence ID" value="NZ_CP024915.1"/>
</dbReference>
<dbReference type="AlphaFoldDB" id="A0A2L0UFI0"/>
<accession>A0A2L0UFI0</accession>
<dbReference type="InterPro" id="IPR022521">
    <property type="entry name" value="Rv3660c"/>
</dbReference>
<dbReference type="PANTHER" id="PTHR43384:SF11">
    <property type="entry name" value="SEPTUM SITE DETERMINING PROTEIN"/>
    <property type="match status" value="1"/>
</dbReference>
<evidence type="ECO:0000313" key="3">
    <source>
        <dbReference type="Proteomes" id="UP000239187"/>
    </source>
</evidence>
<sequence>MTRQTRTRTERRQPVVLAGGTQFVLDQVARACAAAGIAGLFVPTLAEALTHDPLVLLVAVDQAAAGVHGQREVIVVGTADDEQRAWGSAAALASSRVVILPQGAGWLAEHLGRRVNPAATGAVVGFVGTAGGCGVSTFAFWCARRTADQGRSVLLVDAHPLGGGLDRALGIEEHPGVRWHDLEEIRGTLGAEQLAAALPSVGGLSVLSHGTRPGPPGVGRGDATGPAGAVMEAARGAFDTSFIDLGSTGTGDRALASACDRLVLLVPSRPRGVAAAAAVLQECGSVPVTMVLRGPVLDGLDAWAVAELAGRPGPLPYLPFVRGAATAEASGRMVDFALPRKARRIVESVAAEGDAAA</sequence>
<organism evidence="2 3">
    <name type="scientific">Arthrobacter agilis</name>
    <dbReference type="NCBI Taxonomy" id="37921"/>
    <lineage>
        <taxon>Bacteria</taxon>
        <taxon>Bacillati</taxon>
        <taxon>Actinomycetota</taxon>
        <taxon>Actinomycetes</taxon>
        <taxon>Micrococcales</taxon>
        <taxon>Micrococcaceae</taxon>
        <taxon>Arthrobacter</taxon>
    </lineage>
</organism>
<dbReference type="NCBIfam" id="TIGR03815">
    <property type="entry name" value="CpaE_hom_Actino"/>
    <property type="match status" value="1"/>
</dbReference>
<dbReference type="GO" id="GO:0005524">
    <property type="term" value="F:ATP binding"/>
    <property type="evidence" value="ECO:0007669"/>
    <property type="project" value="TreeGrafter"/>
</dbReference>
<dbReference type="GO" id="GO:0009898">
    <property type="term" value="C:cytoplasmic side of plasma membrane"/>
    <property type="evidence" value="ECO:0007669"/>
    <property type="project" value="TreeGrafter"/>
</dbReference>
<dbReference type="GO" id="GO:0005829">
    <property type="term" value="C:cytosol"/>
    <property type="evidence" value="ECO:0007669"/>
    <property type="project" value="TreeGrafter"/>
</dbReference>
<evidence type="ECO:0000313" key="2">
    <source>
        <dbReference type="EMBL" id="AUZ87999.1"/>
    </source>
</evidence>
<gene>
    <name evidence="2" type="ORF">CVO76_10450</name>
</gene>
<dbReference type="Proteomes" id="UP000239187">
    <property type="component" value="Chromosome"/>
</dbReference>
<dbReference type="PANTHER" id="PTHR43384">
    <property type="entry name" value="SEPTUM SITE-DETERMINING PROTEIN MIND HOMOLOG, CHLOROPLASTIC-RELATED"/>
    <property type="match status" value="1"/>
</dbReference>
<dbReference type="InterPro" id="IPR059050">
    <property type="entry name" value="Rv3660c_N"/>
</dbReference>
<feature type="domain" description="Rv3660c-like CheY-like N-terminal" evidence="1">
    <location>
        <begin position="24"/>
        <end position="118"/>
    </location>
</feature>
<dbReference type="EMBL" id="CP024915">
    <property type="protein sequence ID" value="AUZ87999.1"/>
    <property type="molecule type" value="Genomic_DNA"/>
</dbReference>
<protein>
    <recommendedName>
        <fullName evidence="1">Rv3660c-like CheY-like N-terminal domain-containing protein</fullName>
    </recommendedName>
</protein>
<proteinExistence type="predicted"/>